<dbReference type="InterPro" id="IPR012859">
    <property type="entry name" value="Pilin_N_archaeal"/>
</dbReference>
<evidence type="ECO:0000313" key="2">
    <source>
        <dbReference type="EMBL" id="MFC7201736.1"/>
    </source>
</evidence>
<feature type="domain" description="Archaeal Type IV pilin N-terminal" evidence="1">
    <location>
        <begin position="1"/>
        <end position="80"/>
    </location>
</feature>
<dbReference type="Pfam" id="PF07790">
    <property type="entry name" value="Pilin_N"/>
    <property type="match status" value="1"/>
</dbReference>
<dbReference type="Proteomes" id="UP001596447">
    <property type="component" value="Unassembled WGS sequence"/>
</dbReference>
<name>A0ABD5Z968_9EURY</name>
<dbReference type="EMBL" id="JBHTAR010000011">
    <property type="protein sequence ID" value="MFC7201736.1"/>
    <property type="molecule type" value="Genomic_DNA"/>
</dbReference>
<evidence type="ECO:0000313" key="3">
    <source>
        <dbReference type="Proteomes" id="UP001596447"/>
    </source>
</evidence>
<evidence type="ECO:0000259" key="1">
    <source>
        <dbReference type="Pfam" id="PF07790"/>
    </source>
</evidence>
<gene>
    <name evidence="2" type="ORF">ACFQJ9_20385</name>
</gene>
<accession>A0ABD5Z968</accession>
<keyword evidence="3" id="KW-1185">Reference proteome</keyword>
<organism evidence="2 3">
    <name type="scientific">Halospeciosus flavus</name>
    <dbReference type="NCBI Taxonomy" id="3032283"/>
    <lineage>
        <taxon>Archaea</taxon>
        <taxon>Methanobacteriati</taxon>
        <taxon>Methanobacteriota</taxon>
        <taxon>Stenosarchaea group</taxon>
        <taxon>Halobacteria</taxon>
        <taxon>Halobacteriales</taxon>
        <taxon>Halobacteriaceae</taxon>
        <taxon>Halospeciosus</taxon>
    </lineage>
</organism>
<dbReference type="RefSeq" id="WP_382268752.1">
    <property type="nucleotide sequence ID" value="NZ_CP122312.1"/>
</dbReference>
<reference evidence="2 3" key="1">
    <citation type="journal article" date="2019" name="Int. J. Syst. Evol. Microbiol.">
        <title>The Global Catalogue of Microorganisms (GCM) 10K type strain sequencing project: providing services to taxonomists for standard genome sequencing and annotation.</title>
        <authorList>
            <consortium name="The Broad Institute Genomics Platform"/>
            <consortium name="The Broad Institute Genome Sequencing Center for Infectious Disease"/>
            <person name="Wu L."/>
            <person name="Ma J."/>
        </authorList>
    </citation>
    <scope>NUCLEOTIDE SEQUENCE [LARGE SCALE GENOMIC DNA]</scope>
    <source>
        <strain evidence="2 3">XZGYJ-43</strain>
    </source>
</reference>
<comment type="caution">
    <text evidence="2">The sequence shown here is derived from an EMBL/GenBank/DDBJ whole genome shotgun (WGS) entry which is preliminary data.</text>
</comment>
<protein>
    <submittedName>
        <fullName evidence="2">Type IV pilin</fullName>
    </submittedName>
</protein>
<sequence>MVAITVTLAAVVGAFVMGVGDELIQPAPQVTMEVADADEKVDFIGDDDDRTANGEKVLQIEHRGGDKLQLKNLKIVLKKDGGPKYVDTDLTLSGFEEGPNDEGGDLKYSSTYIAYPTDQSFNKSADFTVGETLVVQEARSADAELPDGEYEITIIHKPSNSIVDSATISIK</sequence>
<dbReference type="AlphaFoldDB" id="A0ABD5Z968"/>
<proteinExistence type="predicted"/>